<evidence type="ECO:0000259" key="8">
    <source>
        <dbReference type="PROSITE" id="PS50801"/>
    </source>
</evidence>
<accession>A0A150TUH2</accession>
<dbReference type="Gene3D" id="3.40.50.2300">
    <property type="match status" value="1"/>
</dbReference>
<proteinExistence type="predicted"/>
<dbReference type="InterPro" id="IPR051932">
    <property type="entry name" value="Bact_StressResp_Reg"/>
</dbReference>
<dbReference type="PANTHER" id="PTHR33745:SF3">
    <property type="entry name" value="RSBT CO-ANTAGONIST PROTEIN RSBRC"/>
    <property type="match status" value="1"/>
</dbReference>
<feature type="modified residue" description="4-aspartylphosphate" evidence="4">
    <location>
        <position position="88"/>
    </location>
</feature>
<dbReference type="SMART" id="SM00448">
    <property type="entry name" value="REC"/>
    <property type="match status" value="1"/>
</dbReference>
<dbReference type="InterPro" id="IPR029016">
    <property type="entry name" value="GAF-like_dom_sf"/>
</dbReference>
<dbReference type="Pfam" id="PF01740">
    <property type="entry name" value="STAS"/>
    <property type="match status" value="1"/>
</dbReference>
<comment type="caution">
    <text evidence="9">The sequence shown here is derived from an EMBL/GenBank/DDBJ whole genome shotgun (WGS) entry which is preliminary data.</text>
</comment>
<feature type="compositionally biased region" description="Basic residues" evidence="6">
    <location>
        <begin position="603"/>
        <end position="614"/>
    </location>
</feature>
<feature type="domain" description="Response regulatory" evidence="7">
    <location>
        <begin position="11"/>
        <end position="157"/>
    </location>
</feature>
<dbReference type="InterPro" id="IPR001789">
    <property type="entry name" value="Sig_transdc_resp-reg_receiver"/>
</dbReference>
<sequence>MRDPRWQQNRRILLIDDNEAIHEDFRRILRSDAEASTFDSLESALFREAPGRRPVRFELTTATQGAEGLEKVREARQRGAPYALAFVDVRMPPGWDGIETLSRIWQEDGAIQAVICSAYSDYSWEEITTRFGNTDNLLILAKPFDPNEVRQMAYALTEKWNQRRALSEANHKVSAQYTVTRILVESTTLSEGILALLGALGETLGFRFAALWLGDGESGGLRCEHTWSAAPDDAAALEAATRGARFALDAGLPGRALAQGEPTWFCDLDAVEDDPRARAARGAGLRFAVELPIAVRADAQVAAVLELMDAEPREPDPGLLDVLLAIAAKAGHFIGSKRVEAALRRSEANNRALLYAIPDTILRLGSDGVCLDFKASRESRPSLRAEDFLHRHVADVFPAGVAEQITELVGRALADEATHVFEYQEQVREGTRDYEVRIAGSDRAEAVVIVRDVTERKRAAAETEARRAREEALRAQNEMLAALSTPLIPISDDIVVMPLVGALDAQRARRVQETLVRGVASRRARVAILDITGVPRIDGQCADELLRAATAVRLLGSEVIITGLSPDVARTLVELGVDLSGIVTHNTLQHGIAEAMTSASARGRPRRRRARRRR</sequence>
<evidence type="ECO:0000256" key="5">
    <source>
        <dbReference type="SAM" id="Coils"/>
    </source>
</evidence>
<feature type="region of interest" description="Disordered" evidence="6">
    <location>
        <begin position="594"/>
        <end position="614"/>
    </location>
</feature>
<dbReference type="AlphaFoldDB" id="A0A150TUH2"/>
<name>A0A150TUH2_SORCE</name>
<dbReference type="Pfam" id="PF13185">
    <property type="entry name" value="GAF_2"/>
    <property type="match status" value="1"/>
</dbReference>
<protein>
    <submittedName>
        <fullName evidence="9">Uncharacterized protein</fullName>
    </submittedName>
</protein>
<gene>
    <name evidence="9" type="ORF">BE21_24110</name>
</gene>
<dbReference type="CDD" id="cd07041">
    <property type="entry name" value="STAS_RsbR_RsbS_like"/>
    <property type="match status" value="1"/>
</dbReference>
<dbReference type="InterPro" id="IPR036513">
    <property type="entry name" value="STAS_dom_sf"/>
</dbReference>
<evidence type="ECO:0000259" key="7">
    <source>
        <dbReference type="PROSITE" id="PS50110"/>
    </source>
</evidence>
<dbReference type="SUPFAM" id="SSF52091">
    <property type="entry name" value="SpoIIaa-like"/>
    <property type="match status" value="1"/>
</dbReference>
<evidence type="ECO:0000256" key="4">
    <source>
        <dbReference type="PROSITE-ProRule" id="PRU00169"/>
    </source>
</evidence>
<evidence type="ECO:0000256" key="2">
    <source>
        <dbReference type="ARBA" id="ARBA00022679"/>
    </source>
</evidence>
<dbReference type="EMBL" id="JEME01001009">
    <property type="protein sequence ID" value="KYG08353.1"/>
    <property type="molecule type" value="Genomic_DNA"/>
</dbReference>
<dbReference type="InterPro" id="IPR002645">
    <property type="entry name" value="STAS_dom"/>
</dbReference>
<keyword evidence="1 4" id="KW-0597">Phosphoprotein</keyword>
<dbReference type="Gene3D" id="3.30.450.20">
    <property type="entry name" value="PAS domain"/>
    <property type="match status" value="1"/>
</dbReference>
<dbReference type="InterPro" id="IPR011006">
    <property type="entry name" value="CheY-like_superfamily"/>
</dbReference>
<keyword evidence="5" id="KW-0175">Coiled coil</keyword>
<feature type="coiled-coil region" evidence="5">
    <location>
        <begin position="451"/>
        <end position="478"/>
    </location>
</feature>
<evidence type="ECO:0000256" key="3">
    <source>
        <dbReference type="ARBA" id="ARBA00022777"/>
    </source>
</evidence>
<feature type="domain" description="STAS" evidence="8">
    <location>
        <begin position="484"/>
        <end position="599"/>
    </location>
</feature>
<dbReference type="InterPro" id="IPR003018">
    <property type="entry name" value="GAF"/>
</dbReference>
<dbReference type="InterPro" id="IPR035965">
    <property type="entry name" value="PAS-like_dom_sf"/>
</dbReference>
<evidence type="ECO:0000256" key="1">
    <source>
        <dbReference type="ARBA" id="ARBA00022553"/>
    </source>
</evidence>
<evidence type="ECO:0000256" key="6">
    <source>
        <dbReference type="SAM" id="MobiDB-lite"/>
    </source>
</evidence>
<dbReference type="Proteomes" id="UP000075502">
    <property type="component" value="Unassembled WGS sequence"/>
</dbReference>
<keyword evidence="2" id="KW-0808">Transferase</keyword>
<dbReference type="InterPro" id="IPR013656">
    <property type="entry name" value="PAS_4"/>
</dbReference>
<keyword evidence="3" id="KW-0418">Kinase</keyword>
<dbReference type="PROSITE" id="PS50801">
    <property type="entry name" value="STAS"/>
    <property type="match status" value="1"/>
</dbReference>
<reference evidence="9 10" key="1">
    <citation type="submission" date="2014-02" db="EMBL/GenBank/DDBJ databases">
        <title>The small core and large imbalanced accessory genome model reveals a collaborative survival strategy of Sorangium cellulosum strains in nature.</title>
        <authorList>
            <person name="Han K."/>
            <person name="Peng R."/>
            <person name="Blom J."/>
            <person name="Li Y.-Z."/>
        </authorList>
    </citation>
    <scope>NUCLEOTIDE SEQUENCE [LARGE SCALE GENOMIC DNA]</scope>
    <source>
        <strain evidence="9 10">So0007-03</strain>
    </source>
</reference>
<dbReference type="SUPFAM" id="SSF55785">
    <property type="entry name" value="PYP-like sensor domain (PAS domain)"/>
    <property type="match status" value="1"/>
</dbReference>
<dbReference type="Pfam" id="PF00072">
    <property type="entry name" value="Response_reg"/>
    <property type="match status" value="1"/>
</dbReference>
<evidence type="ECO:0000313" key="10">
    <source>
        <dbReference type="Proteomes" id="UP000075502"/>
    </source>
</evidence>
<dbReference type="Gene3D" id="3.30.450.40">
    <property type="match status" value="1"/>
</dbReference>
<evidence type="ECO:0000313" key="9">
    <source>
        <dbReference type="EMBL" id="KYG08353.1"/>
    </source>
</evidence>
<dbReference type="PANTHER" id="PTHR33745">
    <property type="entry name" value="RSBT ANTAGONIST PROTEIN RSBS-RELATED"/>
    <property type="match status" value="1"/>
</dbReference>
<organism evidence="9 10">
    <name type="scientific">Sorangium cellulosum</name>
    <name type="common">Polyangium cellulosum</name>
    <dbReference type="NCBI Taxonomy" id="56"/>
    <lineage>
        <taxon>Bacteria</taxon>
        <taxon>Pseudomonadati</taxon>
        <taxon>Myxococcota</taxon>
        <taxon>Polyangia</taxon>
        <taxon>Polyangiales</taxon>
        <taxon>Polyangiaceae</taxon>
        <taxon>Sorangium</taxon>
    </lineage>
</organism>
<dbReference type="GO" id="GO:0016301">
    <property type="term" value="F:kinase activity"/>
    <property type="evidence" value="ECO:0007669"/>
    <property type="project" value="UniProtKB-KW"/>
</dbReference>
<dbReference type="SUPFAM" id="SSF55781">
    <property type="entry name" value="GAF domain-like"/>
    <property type="match status" value="1"/>
</dbReference>
<dbReference type="PROSITE" id="PS50110">
    <property type="entry name" value="RESPONSE_REGULATORY"/>
    <property type="match status" value="1"/>
</dbReference>
<dbReference type="SUPFAM" id="SSF52172">
    <property type="entry name" value="CheY-like"/>
    <property type="match status" value="1"/>
</dbReference>
<dbReference type="Pfam" id="PF08448">
    <property type="entry name" value="PAS_4"/>
    <property type="match status" value="1"/>
</dbReference>
<dbReference type="GO" id="GO:0000160">
    <property type="term" value="P:phosphorelay signal transduction system"/>
    <property type="evidence" value="ECO:0007669"/>
    <property type="project" value="InterPro"/>
</dbReference>
<dbReference type="Gene3D" id="3.30.750.24">
    <property type="entry name" value="STAS domain"/>
    <property type="match status" value="1"/>
</dbReference>